<dbReference type="AlphaFoldDB" id="A0A8T2G7Q8"/>
<evidence type="ECO:0000313" key="1">
    <source>
        <dbReference type="EMBL" id="KAG7644148.1"/>
    </source>
</evidence>
<proteinExistence type="predicted"/>
<organism evidence="1 2">
    <name type="scientific">Arabidopsis suecica</name>
    <name type="common">Swedish thale-cress</name>
    <name type="synonym">Cardaminopsis suecica</name>
    <dbReference type="NCBI Taxonomy" id="45249"/>
    <lineage>
        <taxon>Eukaryota</taxon>
        <taxon>Viridiplantae</taxon>
        <taxon>Streptophyta</taxon>
        <taxon>Embryophyta</taxon>
        <taxon>Tracheophyta</taxon>
        <taxon>Spermatophyta</taxon>
        <taxon>Magnoliopsida</taxon>
        <taxon>eudicotyledons</taxon>
        <taxon>Gunneridae</taxon>
        <taxon>Pentapetalae</taxon>
        <taxon>rosids</taxon>
        <taxon>malvids</taxon>
        <taxon>Brassicales</taxon>
        <taxon>Brassicaceae</taxon>
        <taxon>Camelineae</taxon>
        <taxon>Arabidopsis</taxon>
    </lineage>
</organism>
<dbReference type="Proteomes" id="UP000694251">
    <property type="component" value="Chromosome 2"/>
</dbReference>
<accession>A0A8T2G7Q8</accession>
<dbReference type="EMBL" id="JAEFBJ010000002">
    <property type="protein sequence ID" value="KAG7644148.1"/>
    <property type="molecule type" value="Genomic_DNA"/>
</dbReference>
<keyword evidence="2" id="KW-1185">Reference proteome</keyword>
<protein>
    <submittedName>
        <fullName evidence="1">Uncharacterized protein</fullName>
    </submittedName>
</protein>
<comment type="caution">
    <text evidence="1">The sequence shown here is derived from an EMBL/GenBank/DDBJ whole genome shotgun (WGS) entry which is preliminary data.</text>
</comment>
<gene>
    <name evidence="1" type="ORF">ISN44_As02g038730</name>
</gene>
<name>A0A8T2G7Q8_ARASU</name>
<evidence type="ECO:0000313" key="2">
    <source>
        <dbReference type="Proteomes" id="UP000694251"/>
    </source>
</evidence>
<sequence>MSCNLFLVITNTCSKNKKLRPEIKRHTIFSDQLGRWDIPVSDNLTFIPLACNEYENDIVSSQSEATLYPPNRQFMRGTNTIKSK</sequence>
<reference evidence="1 2" key="1">
    <citation type="submission" date="2020-12" db="EMBL/GenBank/DDBJ databases">
        <title>Concerted genomic and epigenomic changes stabilize Arabidopsis allopolyploids.</title>
        <authorList>
            <person name="Chen Z."/>
        </authorList>
    </citation>
    <scope>NUCLEOTIDE SEQUENCE [LARGE SCALE GENOMIC DNA]</scope>
    <source>
        <strain evidence="1">As9502</strain>
        <tissue evidence="1">Leaf</tissue>
    </source>
</reference>